<dbReference type="AlphaFoldDB" id="A0A1X2D826"/>
<name>A0A1X2D826_9MYCO</name>
<dbReference type="OrthoDB" id="4702737at2"/>
<organism evidence="1 2">
    <name type="scientific">Mycobacterium riyadhense</name>
    <dbReference type="NCBI Taxonomy" id="486698"/>
    <lineage>
        <taxon>Bacteria</taxon>
        <taxon>Bacillati</taxon>
        <taxon>Actinomycetota</taxon>
        <taxon>Actinomycetes</taxon>
        <taxon>Mycobacteriales</taxon>
        <taxon>Mycobacteriaceae</taxon>
        <taxon>Mycobacterium</taxon>
    </lineage>
</organism>
<dbReference type="GeneID" id="93495886"/>
<evidence type="ECO:0000313" key="1">
    <source>
        <dbReference type="EMBL" id="ORW84278.1"/>
    </source>
</evidence>
<protein>
    <submittedName>
        <fullName evidence="1">Uncharacterized protein</fullName>
    </submittedName>
</protein>
<comment type="caution">
    <text evidence="1">The sequence shown here is derived from an EMBL/GenBank/DDBJ whole genome shotgun (WGS) entry which is preliminary data.</text>
</comment>
<sequence length="298" mass="33794">MTLVQTLYTRDRIIQVSDRRLTWPDGTVFDDDYTKLVCWNQTFSVAFTGIARVDRRLRKSTSEWIAEMLSDYLIFENGVRALCADAQDRVRRLNWDDKRLAIVIAGFDGRDVPLVAQIANFDTSTGVADDPDFFHIRSGLIRPGNLTGTHFVGAAMKGLEYKLFTRYVPRVLRKDKANGHNRAIKLLVENQRRVHKQTNRVGEDAQAVTIPCRRMANGIVMSNLDGTDIPVHSTSFVYFDKHGFRYRQLGPLMAHNGTVIDQVIGTADEENPDNQSMSIRFVKVPNPPTPRAITGSRR</sequence>
<reference evidence="1 2" key="1">
    <citation type="submission" date="2016-01" db="EMBL/GenBank/DDBJ databases">
        <title>The new phylogeny of the genus Mycobacterium.</title>
        <authorList>
            <person name="Tarcisio F."/>
            <person name="Conor M."/>
            <person name="Antonella G."/>
            <person name="Elisabetta G."/>
            <person name="Giulia F.S."/>
            <person name="Sara T."/>
            <person name="Anna F."/>
            <person name="Clotilde B."/>
            <person name="Roberto B."/>
            <person name="Veronica D.S."/>
            <person name="Fabio R."/>
            <person name="Monica P."/>
            <person name="Olivier J."/>
            <person name="Enrico T."/>
            <person name="Nicola S."/>
        </authorList>
    </citation>
    <scope>NUCLEOTIDE SEQUENCE [LARGE SCALE GENOMIC DNA]</scope>
    <source>
        <strain evidence="1 2">DSM 45176</strain>
    </source>
</reference>
<accession>A0A1X2D826</accession>
<keyword evidence="2" id="KW-1185">Reference proteome</keyword>
<proteinExistence type="predicted"/>
<dbReference type="EMBL" id="LQPQ01000037">
    <property type="protein sequence ID" value="ORW84278.1"/>
    <property type="molecule type" value="Genomic_DNA"/>
</dbReference>
<dbReference type="RefSeq" id="WP_085249540.1">
    <property type="nucleotide sequence ID" value="NZ_CAJMWJ010000001.1"/>
</dbReference>
<dbReference type="Proteomes" id="UP000193087">
    <property type="component" value="Unassembled WGS sequence"/>
</dbReference>
<gene>
    <name evidence="1" type="ORF">AWC22_13635</name>
</gene>
<evidence type="ECO:0000313" key="2">
    <source>
        <dbReference type="Proteomes" id="UP000193087"/>
    </source>
</evidence>